<dbReference type="CDD" id="cd00090">
    <property type="entry name" value="HTH_ARSR"/>
    <property type="match status" value="1"/>
</dbReference>
<comment type="similarity">
    <text evidence="1">Belongs to the ROK (NagC/XylR) family.</text>
</comment>
<feature type="domain" description="HTH arsR-type" evidence="2">
    <location>
        <begin position="12"/>
        <end position="91"/>
    </location>
</feature>
<dbReference type="RefSeq" id="WP_345625575.1">
    <property type="nucleotide sequence ID" value="NZ_BAABJR010000001.1"/>
</dbReference>
<dbReference type="Pfam" id="PF00480">
    <property type="entry name" value="ROK"/>
    <property type="match status" value="1"/>
</dbReference>
<dbReference type="InterPro" id="IPR011991">
    <property type="entry name" value="ArsR-like_HTH"/>
</dbReference>
<dbReference type="InterPro" id="IPR036390">
    <property type="entry name" value="WH_DNA-bd_sf"/>
</dbReference>
<dbReference type="InterPro" id="IPR043129">
    <property type="entry name" value="ATPase_NBD"/>
</dbReference>
<dbReference type="CDD" id="cd23763">
    <property type="entry name" value="ASKHA_ATPase_ROK"/>
    <property type="match status" value="1"/>
</dbReference>
<proteinExistence type="inferred from homology"/>
<dbReference type="PANTHER" id="PTHR18964">
    <property type="entry name" value="ROK (REPRESSOR, ORF, KINASE) FAMILY"/>
    <property type="match status" value="1"/>
</dbReference>
<protein>
    <submittedName>
        <fullName evidence="3">ROK family transcriptional regulator</fullName>
    </submittedName>
</protein>
<dbReference type="InterPro" id="IPR000600">
    <property type="entry name" value="ROK"/>
</dbReference>
<dbReference type="SUPFAM" id="SSF46785">
    <property type="entry name" value="Winged helix' DNA-binding domain"/>
    <property type="match status" value="1"/>
</dbReference>
<dbReference type="Pfam" id="PF12802">
    <property type="entry name" value="MarR_2"/>
    <property type="match status" value="1"/>
</dbReference>
<dbReference type="Gene3D" id="1.10.10.10">
    <property type="entry name" value="Winged helix-like DNA-binding domain superfamily/Winged helix DNA-binding domain"/>
    <property type="match status" value="1"/>
</dbReference>
<dbReference type="SMART" id="SM00418">
    <property type="entry name" value="HTH_ARSR"/>
    <property type="match status" value="1"/>
</dbReference>
<keyword evidence="4" id="KW-1185">Reference proteome</keyword>
<dbReference type="Gene3D" id="3.30.420.40">
    <property type="match status" value="2"/>
</dbReference>
<sequence length="411" mass="42522">MAGTAGTPGTPRVLRAMNDRAALDLLLEHGPLSRTRIGKLTGLSKPTASQLLARLEAAGLVLAGGTTEGRPGPGAQLYEVNPAAAYAAGLDVTPDRILAAVADVTGRTVGRHELPTPGRRAAIPVVQQVTDALDGAVKAAGLARDDVRRLVIGTPGAFDPGTGRLRYASHLPGWHSPTLLGELAAALPMPVEYENDVNLAAVAEQRLGAARGHEDFVLLWNQEGLGAALVLGGRLHRGWTGGAGEVGFLPVPGAPLARKVSRTGSGGFQELAGSQALAGLARELGVTSVPSGSYYEVAAALVARAARAADDTDDDNDNDPHRRLLRTYATRLATGLASLVSVLDPELVVLSGTSLTAGGEALRALVQDELEELAASRPRLVVGDVTEHPVLRGALESALATTRDEVFDTSR</sequence>
<organism evidence="3 4">
    <name type="scientific">Streptomyces thinghirensis</name>
    <dbReference type="NCBI Taxonomy" id="551547"/>
    <lineage>
        <taxon>Bacteria</taxon>
        <taxon>Bacillati</taxon>
        <taxon>Actinomycetota</taxon>
        <taxon>Actinomycetes</taxon>
        <taxon>Kitasatosporales</taxon>
        <taxon>Streptomycetaceae</taxon>
        <taxon>Streptomyces</taxon>
    </lineage>
</organism>
<accession>A0ABP9STW5</accession>
<evidence type="ECO:0000313" key="4">
    <source>
        <dbReference type="Proteomes" id="UP001499878"/>
    </source>
</evidence>
<comment type="caution">
    <text evidence="3">The sequence shown here is derived from an EMBL/GenBank/DDBJ whole genome shotgun (WGS) entry which is preliminary data.</text>
</comment>
<dbReference type="InterPro" id="IPR036388">
    <property type="entry name" value="WH-like_DNA-bd_sf"/>
</dbReference>
<dbReference type="InterPro" id="IPR000835">
    <property type="entry name" value="HTH_MarR-typ"/>
</dbReference>
<dbReference type="InterPro" id="IPR001845">
    <property type="entry name" value="HTH_ArsR_DNA-bd_dom"/>
</dbReference>
<evidence type="ECO:0000259" key="2">
    <source>
        <dbReference type="SMART" id="SM00418"/>
    </source>
</evidence>
<gene>
    <name evidence="3" type="ORF">GCM10023323_02710</name>
</gene>
<dbReference type="Proteomes" id="UP001499878">
    <property type="component" value="Unassembled WGS sequence"/>
</dbReference>
<dbReference type="PANTHER" id="PTHR18964:SF149">
    <property type="entry name" value="BIFUNCTIONAL UDP-N-ACETYLGLUCOSAMINE 2-EPIMERASE_N-ACETYLMANNOSAMINE KINASE"/>
    <property type="match status" value="1"/>
</dbReference>
<dbReference type="EMBL" id="BAABJR010000001">
    <property type="protein sequence ID" value="GAA5203514.1"/>
    <property type="molecule type" value="Genomic_DNA"/>
</dbReference>
<evidence type="ECO:0000256" key="1">
    <source>
        <dbReference type="ARBA" id="ARBA00006479"/>
    </source>
</evidence>
<name>A0ABP9STW5_9ACTN</name>
<evidence type="ECO:0000313" key="3">
    <source>
        <dbReference type="EMBL" id="GAA5203514.1"/>
    </source>
</evidence>
<reference evidence="4" key="1">
    <citation type="journal article" date="2019" name="Int. J. Syst. Evol. Microbiol.">
        <title>The Global Catalogue of Microorganisms (GCM) 10K type strain sequencing project: providing services to taxonomists for standard genome sequencing and annotation.</title>
        <authorList>
            <consortium name="The Broad Institute Genomics Platform"/>
            <consortium name="The Broad Institute Genome Sequencing Center for Infectious Disease"/>
            <person name="Wu L."/>
            <person name="Ma J."/>
        </authorList>
    </citation>
    <scope>NUCLEOTIDE SEQUENCE [LARGE SCALE GENOMIC DNA]</scope>
    <source>
        <strain evidence="4">JCM 18306</strain>
    </source>
</reference>
<dbReference type="SUPFAM" id="SSF53067">
    <property type="entry name" value="Actin-like ATPase domain"/>
    <property type="match status" value="1"/>
</dbReference>